<evidence type="ECO:0000313" key="2">
    <source>
        <dbReference type="EMBL" id="PVU86811.1"/>
    </source>
</evidence>
<accession>A0A2T9Y3A4</accession>
<reference evidence="2 3" key="1">
    <citation type="journal article" date="2018" name="MBio">
        <title>Comparative Genomics Reveals the Core Gene Toolbox for the Fungus-Insect Symbiosis.</title>
        <authorList>
            <person name="Wang Y."/>
            <person name="Stata M."/>
            <person name="Wang W."/>
            <person name="Stajich J.E."/>
            <person name="White M.M."/>
            <person name="Moncalvo J.M."/>
        </authorList>
    </citation>
    <scope>NUCLEOTIDE SEQUENCE [LARGE SCALE GENOMIC DNA]</scope>
    <source>
        <strain evidence="2 3">AUS-77-4</strain>
    </source>
</reference>
<name>A0A2T9Y3A4_9FUNG</name>
<dbReference type="STRING" id="61424.A0A2T9Y3A4"/>
<evidence type="ECO:0000313" key="3">
    <source>
        <dbReference type="Proteomes" id="UP000245699"/>
    </source>
</evidence>
<evidence type="ECO:0000256" key="1">
    <source>
        <dbReference type="SAM" id="MobiDB-lite"/>
    </source>
</evidence>
<organism evidence="2 3">
    <name type="scientific">Furculomyces boomerangus</name>
    <dbReference type="NCBI Taxonomy" id="61424"/>
    <lineage>
        <taxon>Eukaryota</taxon>
        <taxon>Fungi</taxon>
        <taxon>Fungi incertae sedis</taxon>
        <taxon>Zoopagomycota</taxon>
        <taxon>Kickxellomycotina</taxon>
        <taxon>Harpellomycetes</taxon>
        <taxon>Harpellales</taxon>
        <taxon>Harpellaceae</taxon>
        <taxon>Furculomyces</taxon>
    </lineage>
</organism>
<dbReference type="OrthoDB" id="4349954at2759"/>
<sequence length="991" mass="112752">MSRAGFKISKTADLVSNKAEAHLVRFPIGVTGIIRYKQNSKNHTSNLKKSVIVSNNESGIDSEDDMDESEDEKLETMSGFSALELENAVIATIQGQGVQILDQNNCRVIREWNIPGRVEFKTKVKCIAVKSSHTSRKDFENHLNPSKQECKYLFAGIQKAQGVPKNSEGKSIWRWSDYGEVNNELTDLVKLPINLELQGKSKIFDIDPIYLDSNLVLVTVFENGDITVFDENLQNVVQSLSLTNFEEFKNYNTKVKWFRLYDFKREKTVLDKTGSDLSIFSKRAPKRLVLIVRCTPKENEKDSVSGDLIMIQLLLHRDGSPLSLEKYAFISNYSRYKRILSAGVNQKTKNTFILFGDGELITGTLSENNRINNDSIQQSTLTPSHILEEKKVSTLSGYFGTQNNKIQSIELESIPEAEQSMFFDRMSLKPLSIIELQENIIAVVGLKASDKKKVFHVVTIWDTKYNTILDELWVPDYSLYSFYEAENQLDSSDNVQEPKTPDSKKQKNSNQRKSRTGKNKHKTAHKKANIYYQSNIVDINSADEASIFTLGIASALGLERKNGHTVWTTSTFFVQVEMSQSSLAQSIKSRLINKNSIISSSQTLLEHSNPDTAPISHPLKNTDKNADKNNVMGLILSKNFKIRNDETQMLEALKKDLLDTSNPNMTSSLSLFLSENSVSPVFVNSTLELIFKFMNSKGSALEYLKVLLKSNYVSNHLMGVEKSLLILLSGFLFSETDKKIRTNIVQTITLLLEQVKDISEKDLIDLISLVLEHFENKYSVLYHAFSGKRDYRNLKRVKHKKKDPVTISDHDLFNFVQFKILLKKIVQVSSNDLLLRNAFSKLDSFSSILCLVILENWLYELTQNPIPYEKLCSSLIQTDIESPPIDSVIHWLTQLIDSKMNTILTEKKYNVDAFLIKLGRTISNFVESNKILSTDLMPSLLPYHYHEKKKDLEQNGGDSNRKGRVEDSRIMVQITEPNTKNTDYVIEALNW</sequence>
<keyword evidence="3" id="KW-1185">Reference proteome</keyword>
<comment type="caution">
    <text evidence="2">The sequence shown here is derived from an EMBL/GenBank/DDBJ whole genome shotgun (WGS) entry which is preliminary data.</text>
</comment>
<feature type="region of interest" description="Disordered" evidence="1">
    <location>
        <begin position="490"/>
        <end position="525"/>
    </location>
</feature>
<proteinExistence type="predicted"/>
<protein>
    <submittedName>
        <fullName evidence="2">Uncharacterized protein</fullName>
    </submittedName>
</protein>
<dbReference type="AlphaFoldDB" id="A0A2T9Y3A4"/>
<feature type="compositionally biased region" description="Basic residues" evidence="1">
    <location>
        <begin position="506"/>
        <end position="525"/>
    </location>
</feature>
<dbReference type="EMBL" id="MBFT01000842">
    <property type="protein sequence ID" value="PVU86811.1"/>
    <property type="molecule type" value="Genomic_DNA"/>
</dbReference>
<gene>
    <name evidence="2" type="ORF">BB559_006399</name>
</gene>
<dbReference type="Proteomes" id="UP000245699">
    <property type="component" value="Unassembled WGS sequence"/>
</dbReference>